<dbReference type="CDD" id="cd13401">
    <property type="entry name" value="Slt70-like"/>
    <property type="match status" value="1"/>
</dbReference>
<comment type="similarity">
    <text evidence="2">Belongs to the virb1 family.</text>
</comment>
<feature type="chain" id="PRO_5017245309" evidence="4">
    <location>
        <begin position="22"/>
        <end position="669"/>
    </location>
</feature>
<sequence>MVALAFKSALVTMGLSGALIAAQQQLTPTQRQYYAQQMASTRPQPAPSTIPADRLADAIVEWKRLRQSDSLGFDAYARFLIDHRGWPQQDGLRRSAERAIVPGSANPGLVAAFFDAHPPLTQTGHLRYAEALAAVQRIPEANQQAREAWRAAGLSPEDELRLLGRFSSALTPGDHDTRMDSLLWANATTAATRQLSFVTPARRPLFAARIAYGTRASDAAALGAAAAALGASDPGYLADRAGWQVANRQLAAARQGLATRRLLAVRPTDVEEWYEALLEQARNAYNDRQYQTAYDIARQVDDAYAPGTDVSIQPYGERDDYTSLVWLAGTTAFYEMKRPADAIGMFARYAGGSQTPQTRSKGYYWAGRAAEAAGQREVADRYYAQAAAYSDQFYGQLARERTGQPLTPPPVITATAPEPARQEFYRREVVRAAQMLGELGAWSEQTLFLRQIAMDAKSDTDHLLGAELAKRLNRPDLGVMVGRSARTNGLNDYVASGYPTVAIPPQHNAHWVIAHAIMRQESQFDRQAVSSAGARGMMQLMPGTAREQAGKLGLPYIPGNLTSDPMYNINIGSSYFRRMYDAYGSYPLALAAYNAGPGNVNKWLRANGDPRKGEVDWLRWLEQIPYSETKYYVQRVLENAVVYGLMNPQRATNRADAPLSRYIGKSQPG</sequence>
<dbReference type="AlphaFoldDB" id="A0A396RK43"/>
<reference evidence="6 7" key="1">
    <citation type="submission" date="2018-08" db="EMBL/GenBank/DDBJ databases">
        <title>The multiple taxonomic identification of Sphingomonas gilva.</title>
        <authorList>
            <person name="Zhu D."/>
            <person name="Zheng S."/>
        </authorList>
    </citation>
    <scope>NUCLEOTIDE SEQUENCE [LARGE SCALE GENOMIC DNA]</scope>
    <source>
        <strain evidence="6 7">ZDH117</strain>
    </source>
</reference>
<keyword evidence="7" id="KW-1185">Reference proteome</keyword>
<gene>
    <name evidence="6" type="ORF">D1610_15020</name>
</gene>
<dbReference type="EMBL" id="QWLV01000009">
    <property type="protein sequence ID" value="RHW16550.1"/>
    <property type="molecule type" value="Genomic_DNA"/>
</dbReference>
<evidence type="ECO:0000259" key="5">
    <source>
        <dbReference type="Pfam" id="PF01464"/>
    </source>
</evidence>
<dbReference type="InterPro" id="IPR023346">
    <property type="entry name" value="Lysozyme-like_dom_sf"/>
</dbReference>
<evidence type="ECO:0000256" key="4">
    <source>
        <dbReference type="SAM" id="SignalP"/>
    </source>
</evidence>
<feature type="domain" description="Transglycosylase SLT" evidence="5">
    <location>
        <begin position="510"/>
        <end position="611"/>
    </location>
</feature>
<evidence type="ECO:0000313" key="7">
    <source>
        <dbReference type="Proteomes" id="UP000266693"/>
    </source>
</evidence>
<dbReference type="Proteomes" id="UP000266693">
    <property type="component" value="Unassembled WGS sequence"/>
</dbReference>
<comment type="caution">
    <text evidence="6">The sequence shown here is derived from an EMBL/GenBank/DDBJ whole genome shotgun (WGS) entry which is preliminary data.</text>
</comment>
<dbReference type="SUPFAM" id="SSF48435">
    <property type="entry name" value="Bacterial muramidases"/>
    <property type="match status" value="1"/>
</dbReference>
<dbReference type="InterPro" id="IPR008939">
    <property type="entry name" value="Lytic_TGlycosylase_superhlx_U"/>
</dbReference>
<dbReference type="PANTHER" id="PTHR37423:SF2">
    <property type="entry name" value="MEMBRANE-BOUND LYTIC MUREIN TRANSGLYCOSYLASE C"/>
    <property type="match status" value="1"/>
</dbReference>
<evidence type="ECO:0000256" key="3">
    <source>
        <dbReference type="ARBA" id="ARBA00022729"/>
    </source>
</evidence>
<dbReference type="GO" id="GO:0004553">
    <property type="term" value="F:hydrolase activity, hydrolyzing O-glycosyl compounds"/>
    <property type="evidence" value="ECO:0007669"/>
    <property type="project" value="InterPro"/>
</dbReference>
<dbReference type="SUPFAM" id="SSF53955">
    <property type="entry name" value="Lysozyme-like"/>
    <property type="match status" value="1"/>
</dbReference>
<dbReference type="Gene3D" id="1.10.530.10">
    <property type="match status" value="1"/>
</dbReference>
<name>A0A396RK43_9SPHN</name>
<dbReference type="InterPro" id="IPR008258">
    <property type="entry name" value="Transglycosylase_SLT_dom_1"/>
</dbReference>
<dbReference type="PANTHER" id="PTHR37423">
    <property type="entry name" value="SOLUBLE LYTIC MUREIN TRANSGLYCOSYLASE-RELATED"/>
    <property type="match status" value="1"/>
</dbReference>
<dbReference type="Pfam" id="PF01464">
    <property type="entry name" value="SLT"/>
    <property type="match status" value="1"/>
</dbReference>
<comment type="similarity">
    <text evidence="1">Belongs to the transglycosylase Slt family.</text>
</comment>
<keyword evidence="3 4" id="KW-0732">Signal</keyword>
<evidence type="ECO:0000313" key="6">
    <source>
        <dbReference type="EMBL" id="RHW16550.1"/>
    </source>
</evidence>
<proteinExistence type="inferred from homology"/>
<dbReference type="Gene3D" id="1.25.20.10">
    <property type="entry name" value="Bacterial muramidases"/>
    <property type="match status" value="1"/>
</dbReference>
<dbReference type="OrthoDB" id="9815002at2"/>
<accession>A0A396RK43</accession>
<dbReference type="RefSeq" id="WP_118865156.1">
    <property type="nucleotide sequence ID" value="NZ_QWLV01000009.1"/>
</dbReference>
<dbReference type="GO" id="GO:0042597">
    <property type="term" value="C:periplasmic space"/>
    <property type="evidence" value="ECO:0007669"/>
    <property type="project" value="InterPro"/>
</dbReference>
<feature type="signal peptide" evidence="4">
    <location>
        <begin position="1"/>
        <end position="21"/>
    </location>
</feature>
<protein>
    <submittedName>
        <fullName evidence="6">Lytic transglycosylase domain-containing protein</fullName>
    </submittedName>
</protein>
<organism evidence="6 7">
    <name type="scientific">Sphingomonas gilva</name>
    <dbReference type="NCBI Taxonomy" id="2305907"/>
    <lineage>
        <taxon>Bacteria</taxon>
        <taxon>Pseudomonadati</taxon>
        <taxon>Pseudomonadota</taxon>
        <taxon>Alphaproteobacteria</taxon>
        <taxon>Sphingomonadales</taxon>
        <taxon>Sphingomonadaceae</taxon>
        <taxon>Sphingomonas</taxon>
    </lineage>
</organism>
<evidence type="ECO:0000256" key="1">
    <source>
        <dbReference type="ARBA" id="ARBA00007734"/>
    </source>
</evidence>
<evidence type="ECO:0000256" key="2">
    <source>
        <dbReference type="ARBA" id="ARBA00009387"/>
    </source>
</evidence>